<dbReference type="Pfam" id="PF26016">
    <property type="entry name" value="ExoI_C"/>
    <property type="match status" value="1"/>
</dbReference>
<dbReference type="Gene3D" id="3.30.420.10">
    <property type="entry name" value="Ribonuclease H-like superfamily/Ribonuclease H"/>
    <property type="match status" value="1"/>
</dbReference>
<dbReference type="InterPro" id="IPR038649">
    <property type="entry name" value="EXOI_SH3_sf"/>
</dbReference>
<feature type="domain" description="ExoI C-terminal" evidence="17">
    <location>
        <begin position="358"/>
        <end position="480"/>
    </location>
</feature>
<keyword evidence="5 15" id="KW-0479">Metal-binding</keyword>
<evidence type="ECO:0000256" key="4">
    <source>
        <dbReference type="ARBA" id="ARBA00022722"/>
    </source>
</evidence>
<evidence type="ECO:0000256" key="14">
    <source>
        <dbReference type="PIRSR" id="PIRSR000977-1"/>
    </source>
</evidence>
<dbReference type="CDD" id="cd06138">
    <property type="entry name" value="ExoI_N"/>
    <property type="match status" value="1"/>
</dbReference>
<feature type="binding site" evidence="15">
    <location>
        <position position="16"/>
    </location>
    <ligand>
        <name>Mg(2+)</name>
        <dbReference type="ChEBI" id="CHEBI:18420"/>
        <label>2</label>
    </ligand>
</feature>
<dbReference type="InterPro" id="IPR022894">
    <property type="entry name" value="Oligoribonuclease"/>
</dbReference>
<dbReference type="EC" id="3.1.11.1" evidence="2 13"/>
<keyword evidence="8 13" id="KW-0269">Exonuclease</keyword>
<evidence type="ECO:0000313" key="18">
    <source>
        <dbReference type="EMBL" id="AWL11844.1"/>
    </source>
</evidence>
<dbReference type="Pfam" id="PF08411">
    <property type="entry name" value="ExoI_SH3"/>
    <property type="match status" value="1"/>
</dbReference>
<evidence type="ECO:0000256" key="11">
    <source>
        <dbReference type="ARBA" id="ARBA00023204"/>
    </source>
</evidence>
<dbReference type="FunFam" id="1.20.1280.70:FF:000001">
    <property type="entry name" value="Exodeoxyribonuclease I"/>
    <property type="match status" value="1"/>
</dbReference>
<dbReference type="InterPro" id="IPR012337">
    <property type="entry name" value="RNaseH-like_sf"/>
</dbReference>
<dbReference type="InterPro" id="IPR023607">
    <property type="entry name" value="Exodeoxyribonuclease_I"/>
</dbReference>
<feature type="domain" description="ExoI SH3-like" evidence="16">
    <location>
        <begin position="201"/>
        <end position="355"/>
    </location>
</feature>
<gene>
    <name evidence="18" type="primary">sbcB</name>
    <name evidence="18" type="ORF">HMF8227_01366</name>
</gene>
<dbReference type="OrthoDB" id="9763470at2"/>
<dbReference type="Gene3D" id="1.10.287.1240">
    <property type="match status" value="1"/>
</dbReference>
<evidence type="ECO:0000256" key="9">
    <source>
        <dbReference type="ARBA" id="ARBA00022842"/>
    </source>
</evidence>
<evidence type="ECO:0000259" key="17">
    <source>
        <dbReference type="PROSITE" id="PS51785"/>
    </source>
</evidence>
<feature type="binding site" evidence="15">
    <location>
        <position position="185"/>
    </location>
    <ligand>
        <name>Mg(2+)</name>
        <dbReference type="ChEBI" id="CHEBI:18420"/>
        <label>2</label>
    </ligand>
</feature>
<dbReference type="InterPro" id="IPR034747">
    <property type="entry name" value="EXOI_SH3"/>
</dbReference>
<dbReference type="GO" id="GO:0046872">
    <property type="term" value="F:metal ion binding"/>
    <property type="evidence" value="ECO:0007669"/>
    <property type="project" value="UniProtKB-KW"/>
</dbReference>
<dbReference type="Proteomes" id="UP000245728">
    <property type="component" value="Chromosome"/>
</dbReference>
<organism evidence="18 19">
    <name type="scientific">Saliniradius amylolyticus</name>
    <dbReference type="NCBI Taxonomy" id="2183582"/>
    <lineage>
        <taxon>Bacteria</taxon>
        <taxon>Pseudomonadati</taxon>
        <taxon>Pseudomonadota</taxon>
        <taxon>Gammaproteobacteria</taxon>
        <taxon>Alteromonadales</taxon>
        <taxon>Alteromonadaceae</taxon>
        <taxon>Saliniradius</taxon>
    </lineage>
</organism>
<keyword evidence="10" id="KW-0238">DNA-binding</keyword>
<dbReference type="InterPro" id="IPR058561">
    <property type="entry name" value="Exonuc_1_C"/>
</dbReference>
<evidence type="ECO:0000256" key="8">
    <source>
        <dbReference type="ARBA" id="ARBA00022839"/>
    </source>
</evidence>
<dbReference type="FunFam" id="3.30.1520.20:FF:000001">
    <property type="entry name" value="Exodeoxyribonuclease I"/>
    <property type="match status" value="1"/>
</dbReference>
<comment type="catalytic activity">
    <reaction evidence="1 13">
        <text>Exonucleolytic cleavage in the 3'- to 5'-direction to yield nucleoside 5'-phosphates.</text>
        <dbReference type="EC" id="3.1.11.1"/>
    </reaction>
</comment>
<keyword evidence="4 13" id="KW-0540">Nuclease</keyword>
<evidence type="ECO:0000313" key="19">
    <source>
        <dbReference type="Proteomes" id="UP000245728"/>
    </source>
</evidence>
<reference evidence="18 19" key="1">
    <citation type="submission" date="2018-05" db="EMBL/GenBank/DDBJ databases">
        <title>Salinimonas sp. HMF8227 Genome sequencing and assembly.</title>
        <authorList>
            <person name="Kang H."/>
            <person name="Kang J."/>
            <person name="Cha I."/>
            <person name="Kim H."/>
            <person name="Joh K."/>
        </authorList>
    </citation>
    <scope>NUCLEOTIDE SEQUENCE [LARGE SCALE GENOMIC DNA]</scope>
    <source>
        <strain evidence="18 19">HMF8227</strain>
    </source>
</reference>
<evidence type="ECO:0000256" key="15">
    <source>
        <dbReference type="PIRSR" id="PIRSR000977-2"/>
    </source>
</evidence>
<dbReference type="RefSeq" id="WP_109339461.1">
    <property type="nucleotide sequence ID" value="NZ_CP029347.1"/>
</dbReference>
<dbReference type="PROSITE" id="PS51784">
    <property type="entry name" value="EXOI_SH3"/>
    <property type="match status" value="1"/>
</dbReference>
<evidence type="ECO:0000259" key="16">
    <source>
        <dbReference type="PROSITE" id="PS51784"/>
    </source>
</evidence>
<evidence type="ECO:0000256" key="10">
    <source>
        <dbReference type="ARBA" id="ARBA00023125"/>
    </source>
</evidence>
<dbReference type="AlphaFoldDB" id="A0A2S2E2H9"/>
<dbReference type="FunFam" id="3.30.420.10:FF:000033">
    <property type="entry name" value="Exodeoxyribonuclease I"/>
    <property type="match status" value="1"/>
</dbReference>
<dbReference type="PANTHER" id="PTHR11046:SF11">
    <property type="entry name" value="EXODEOXYRIBONUCLEASE I"/>
    <property type="match status" value="1"/>
</dbReference>
<dbReference type="NCBIfam" id="NF008746">
    <property type="entry name" value="PRK11779.1"/>
    <property type="match status" value="1"/>
</dbReference>
<evidence type="ECO:0000256" key="6">
    <source>
        <dbReference type="ARBA" id="ARBA00022763"/>
    </source>
</evidence>
<keyword evidence="6 13" id="KW-0227">DNA damage</keyword>
<evidence type="ECO:0000256" key="12">
    <source>
        <dbReference type="ARBA" id="ARBA00046792"/>
    </source>
</evidence>
<dbReference type="InterPro" id="IPR013520">
    <property type="entry name" value="Ribonucl_H"/>
</dbReference>
<comment type="cofactor">
    <cofactor evidence="15">
        <name>Mg(2+)</name>
        <dbReference type="ChEBI" id="CHEBI:18420"/>
    </cofactor>
    <text evidence="15">Binds 2 Mg(2+) ions per monomer.</text>
</comment>
<dbReference type="Gene3D" id="1.20.1280.70">
    <property type="entry name" value="Exonuclease ExoI, domain 3"/>
    <property type="match status" value="1"/>
</dbReference>
<evidence type="ECO:0000256" key="2">
    <source>
        <dbReference type="ARBA" id="ARBA00012108"/>
    </source>
</evidence>
<evidence type="ECO:0000256" key="5">
    <source>
        <dbReference type="ARBA" id="ARBA00022723"/>
    </source>
</evidence>
<feature type="binding site" evidence="15">
    <location>
        <position position="14"/>
    </location>
    <ligand>
        <name>Mg(2+)</name>
        <dbReference type="ChEBI" id="CHEBI:18420"/>
        <label>1</label>
    </ligand>
</feature>
<feature type="binding site" evidence="14">
    <location>
        <position position="164"/>
    </location>
    <ligand>
        <name>substrate</name>
    </ligand>
</feature>
<evidence type="ECO:0000256" key="1">
    <source>
        <dbReference type="ARBA" id="ARBA00000563"/>
    </source>
</evidence>
<evidence type="ECO:0000256" key="7">
    <source>
        <dbReference type="ARBA" id="ARBA00022801"/>
    </source>
</evidence>
<feature type="binding site" evidence="14">
    <location>
        <position position="16"/>
    </location>
    <ligand>
        <name>substrate</name>
    </ligand>
</feature>
<dbReference type="SUPFAM" id="SSF53098">
    <property type="entry name" value="Ribonuclease H-like"/>
    <property type="match status" value="1"/>
</dbReference>
<evidence type="ECO:0000256" key="3">
    <source>
        <dbReference type="ARBA" id="ARBA00019900"/>
    </source>
</evidence>
<dbReference type="PANTHER" id="PTHR11046">
    <property type="entry name" value="OLIGORIBONUCLEASE, MITOCHONDRIAL"/>
    <property type="match status" value="1"/>
</dbReference>
<protein>
    <recommendedName>
        <fullName evidence="3 13">Exodeoxyribonuclease I</fullName>
        <ecNumber evidence="2 13">3.1.11.1</ecNumber>
    </recommendedName>
</protein>
<sequence length="480" mass="55195">MPVATHQPSLFWHDYETWGANPVKDVPAQFAGVRTDLELNIIEEPVEWFCQIPNDYLPHPQACLITGITPQQSLRDGMNEAEFARHIEHQFSRPDTCVVGYNNLRFDDEVTRHLLYRNFYEPYAREWQNGNSRWDIIDMVRACYALRPEGIEWPEREDGSPSFKLEHLTQANGLGHDRAHDAMSDVYATIDMARLIKQKQPKLYHYLFGLRKKSAVKALIDYHNLTPLVHVSSKLPAVNGCTSWIVPVCPHPINRNAIICLNLALDPSPLFDLDAEQLRHKLYQPSSELTEGEQRLPIKLVHLNKSPVLAPAKTLTEDNADRLGLDRQQCLHNLSLIKNSPGLVQKLQDVFDTEPESIEKDADHALYSGGFIGDADKSRCEQVRLSEPEQLTGLDWQFEDPRLNTLLFRYRARNYPQTLTEAEMNRWQRHRQYRLTAPDSPASINLTEFAEQLEILSESVKEDPNKLAILRALYQYASEL</sequence>
<accession>A0A2S2E2H9</accession>
<dbReference type="Pfam" id="PF00929">
    <property type="entry name" value="RNase_T"/>
    <property type="match status" value="1"/>
</dbReference>
<dbReference type="KEGG" id="salh:HMF8227_01366"/>
<dbReference type="GO" id="GO:0008310">
    <property type="term" value="F:single-stranded DNA 3'-5' DNA exonuclease activity"/>
    <property type="evidence" value="ECO:0007669"/>
    <property type="project" value="UniProtKB-EC"/>
</dbReference>
<dbReference type="InterPro" id="IPR036397">
    <property type="entry name" value="RNaseH_sf"/>
</dbReference>
<evidence type="ECO:0000256" key="13">
    <source>
        <dbReference type="PIRNR" id="PIRNR000977"/>
    </source>
</evidence>
<dbReference type="Gene3D" id="3.30.1520.20">
    <property type="entry name" value="Exonuclease ExoI, domain 2"/>
    <property type="match status" value="1"/>
</dbReference>
<proteinExistence type="predicted"/>
<dbReference type="PIRSF" id="PIRSF000977">
    <property type="entry name" value="Exodeoxyribonuclease_I"/>
    <property type="match status" value="1"/>
</dbReference>
<dbReference type="GO" id="GO:0000175">
    <property type="term" value="F:3'-5'-RNA exonuclease activity"/>
    <property type="evidence" value="ECO:0007669"/>
    <property type="project" value="InterPro"/>
</dbReference>
<keyword evidence="19" id="KW-1185">Reference proteome</keyword>
<keyword evidence="11 13" id="KW-0234">DNA repair</keyword>
<keyword evidence="9 15" id="KW-0460">Magnesium</keyword>
<dbReference type="GO" id="GO:0003677">
    <property type="term" value="F:DNA binding"/>
    <property type="evidence" value="ECO:0007669"/>
    <property type="project" value="UniProtKB-KW"/>
</dbReference>
<keyword evidence="7 13" id="KW-0378">Hydrolase</keyword>
<dbReference type="PROSITE" id="PS51785">
    <property type="entry name" value="EXOI_C"/>
    <property type="match status" value="1"/>
</dbReference>
<dbReference type="EMBL" id="CP029347">
    <property type="protein sequence ID" value="AWL11844.1"/>
    <property type="molecule type" value="Genomic_DNA"/>
</dbReference>
<dbReference type="GO" id="GO:0006281">
    <property type="term" value="P:DNA repair"/>
    <property type="evidence" value="ECO:0007669"/>
    <property type="project" value="UniProtKB-KW"/>
</dbReference>
<name>A0A2S2E2H9_9ALTE</name>
<comment type="subunit">
    <text evidence="12">Monomer. Interacts with ssb (via C-terminus); this interaction stimulates the exonuclease activity by recruiting the enzyme to its substrate.</text>
</comment>
<dbReference type="InterPro" id="IPR013620">
    <property type="entry name" value="Exonuc_1_SH3"/>
</dbReference>